<dbReference type="AlphaFoldDB" id="A0A8J3S6R3"/>
<reference evidence="1" key="1">
    <citation type="submission" date="2021-01" db="EMBL/GenBank/DDBJ databases">
        <title>Whole genome shotgun sequence of Planobispora rosea NBRC 15558.</title>
        <authorList>
            <person name="Komaki H."/>
            <person name="Tamura T."/>
        </authorList>
    </citation>
    <scope>NUCLEOTIDE SEQUENCE</scope>
    <source>
        <strain evidence="1">NBRC 15558</strain>
    </source>
</reference>
<protein>
    <recommendedName>
        <fullName evidence="3">DUF3307 domain-containing protein</fullName>
    </recommendedName>
</protein>
<evidence type="ECO:0008006" key="3">
    <source>
        <dbReference type="Google" id="ProtNLM"/>
    </source>
</evidence>
<proteinExistence type="predicted"/>
<dbReference type="Proteomes" id="UP000655044">
    <property type="component" value="Unassembled WGS sequence"/>
</dbReference>
<name>A0A8J3S6R3_PLARO</name>
<gene>
    <name evidence="1" type="ORF">Pro02_77440</name>
</gene>
<keyword evidence="2" id="KW-1185">Reference proteome</keyword>
<dbReference type="EMBL" id="BOOI01000138">
    <property type="protein sequence ID" value="GIH89336.1"/>
    <property type="molecule type" value="Genomic_DNA"/>
</dbReference>
<accession>A0A8J3S6R3</accession>
<organism evidence="1 2">
    <name type="scientific">Planobispora rosea</name>
    <dbReference type="NCBI Taxonomy" id="35762"/>
    <lineage>
        <taxon>Bacteria</taxon>
        <taxon>Bacillati</taxon>
        <taxon>Actinomycetota</taxon>
        <taxon>Actinomycetes</taxon>
        <taxon>Streptosporangiales</taxon>
        <taxon>Streptosporangiaceae</taxon>
        <taxon>Planobispora</taxon>
    </lineage>
</organism>
<sequence>MMTETIAAALRLALTLALLYGLHSVADHWVQTHTDAVTKGQTDNDGHATRAGLAALTRHVATHTLTLAVVLALIAWRFPLDWSPAAMSAGLAVNAASHAWADHRPNLRRLAVALGKRSYYDMPGGAGSYALDQAWHLGWRVISALIISA</sequence>
<evidence type="ECO:0000313" key="2">
    <source>
        <dbReference type="Proteomes" id="UP000655044"/>
    </source>
</evidence>
<comment type="caution">
    <text evidence="1">The sequence shown here is derived from an EMBL/GenBank/DDBJ whole genome shotgun (WGS) entry which is preliminary data.</text>
</comment>
<evidence type="ECO:0000313" key="1">
    <source>
        <dbReference type="EMBL" id="GIH89336.1"/>
    </source>
</evidence>
<dbReference type="RefSeq" id="WP_189244089.1">
    <property type="nucleotide sequence ID" value="NZ_BMQP01000077.1"/>
</dbReference>